<dbReference type="PANTHER" id="PTHR10380:SF230">
    <property type="entry name" value="CUTICULAR PROTEIN 47EE"/>
    <property type="match status" value="1"/>
</dbReference>
<dbReference type="InterPro" id="IPR050468">
    <property type="entry name" value="Cuticle_Struct_Prot"/>
</dbReference>
<keyword evidence="3" id="KW-0732">Signal</keyword>
<name>D6WFI5_TRICA</name>
<reference evidence="4 5" key="1">
    <citation type="journal article" date="2008" name="Nature">
        <title>The genome of the model beetle and pest Tribolium castaneum.</title>
        <authorList>
            <consortium name="Tribolium Genome Sequencing Consortium"/>
            <person name="Richards S."/>
            <person name="Gibbs R.A."/>
            <person name="Weinstock G.M."/>
            <person name="Brown S.J."/>
            <person name="Denell R."/>
            <person name="Beeman R.W."/>
            <person name="Gibbs R."/>
            <person name="Beeman R.W."/>
            <person name="Brown S.J."/>
            <person name="Bucher G."/>
            <person name="Friedrich M."/>
            <person name="Grimmelikhuijzen C.J."/>
            <person name="Klingler M."/>
            <person name="Lorenzen M."/>
            <person name="Richards S."/>
            <person name="Roth S."/>
            <person name="Schroder R."/>
            <person name="Tautz D."/>
            <person name="Zdobnov E.M."/>
            <person name="Muzny D."/>
            <person name="Gibbs R.A."/>
            <person name="Weinstock G.M."/>
            <person name="Attaway T."/>
            <person name="Bell S."/>
            <person name="Buhay C.J."/>
            <person name="Chandrabose M.N."/>
            <person name="Chavez D."/>
            <person name="Clerk-Blankenburg K.P."/>
            <person name="Cree A."/>
            <person name="Dao M."/>
            <person name="Davis C."/>
            <person name="Chacko J."/>
            <person name="Dinh H."/>
            <person name="Dugan-Rocha S."/>
            <person name="Fowler G."/>
            <person name="Garner T.T."/>
            <person name="Garnes J."/>
            <person name="Gnirke A."/>
            <person name="Hawes A."/>
            <person name="Hernandez J."/>
            <person name="Hines S."/>
            <person name="Holder M."/>
            <person name="Hume J."/>
            <person name="Jhangiani S.N."/>
            <person name="Joshi V."/>
            <person name="Khan Z.M."/>
            <person name="Jackson L."/>
            <person name="Kovar C."/>
            <person name="Kowis A."/>
            <person name="Lee S."/>
            <person name="Lewis L.R."/>
            <person name="Margolis J."/>
            <person name="Morgan M."/>
            <person name="Nazareth L.V."/>
            <person name="Nguyen N."/>
            <person name="Okwuonu G."/>
            <person name="Parker D."/>
            <person name="Richards S."/>
            <person name="Ruiz S.J."/>
            <person name="Santibanez J."/>
            <person name="Savard J."/>
            <person name="Scherer S.E."/>
            <person name="Schneider B."/>
            <person name="Sodergren E."/>
            <person name="Tautz D."/>
            <person name="Vattahil S."/>
            <person name="Villasana D."/>
            <person name="White C.S."/>
            <person name="Wright R."/>
            <person name="Park Y."/>
            <person name="Beeman R.W."/>
            <person name="Lord J."/>
            <person name="Oppert B."/>
            <person name="Lorenzen M."/>
            <person name="Brown S."/>
            <person name="Wang L."/>
            <person name="Savard J."/>
            <person name="Tautz D."/>
            <person name="Richards S."/>
            <person name="Weinstock G."/>
            <person name="Gibbs R.A."/>
            <person name="Liu Y."/>
            <person name="Worley K."/>
            <person name="Weinstock G."/>
            <person name="Elsik C.G."/>
            <person name="Reese J.T."/>
            <person name="Elhaik E."/>
            <person name="Landan G."/>
            <person name="Graur D."/>
            <person name="Arensburger P."/>
            <person name="Atkinson P."/>
            <person name="Beeman R.W."/>
            <person name="Beidler J."/>
            <person name="Brown S.J."/>
            <person name="Demuth J.P."/>
            <person name="Drury D.W."/>
            <person name="Du Y.Z."/>
            <person name="Fujiwara H."/>
            <person name="Lorenzen M."/>
            <person name="Maselli V."/>
            <person name="Osanai M."/>
            <person name="Park Y."/>
            <person name="Robertson H.M."/>
            <person name="Tu Z."/>
            <person name="Wang J.J."/>
            <person name="Wang S."/>
            <person name="Richards S."/>
            <person name="Song H."/>
            <person name="Zhang L."/>
            <person name="Sodergren E."/>
            <person name="Werner D."/>
            <person name="Stanke M."/>
            <person name="Morgenstern B."/>
            <person name="Solovyev V."/>
            <person name="Kosarev P."/>
            <person name="Brown G."/>
            <person name="Chen H.C."/>
            <person name="Ermolaeva O."/>
            <person name="Hlavina W."/>
            <person name="Kapustin Y."/>
            <person name="Kiryutin B."/>
            <person name="Kitts P."/>
            <person name="Maglott D."/>
            <person name="Pruitt K."/>
            <person name="Sapojnikov V."/>
            <person name="Souvorov A."/>
            <person name="Mackey A.J."/>
            <person name="Waterhouse R.M."/>
            <person name="Wyder S."/>
            <person name="Zdobnov E.M."/>
            <person name="Zdobnov E.M."/>
            <person name="Wyder S."/>
            <person name="Kriventseva E.V."/>
            <person name="Kadowaki T."/>
            <person name="Bork P."/>
            <person name="Aranda M."/>
            <person name="Bao R."/>
            <person name="Beermann A."/>
            <person name="Berns N."/>
            <person name="Bolognesi R."/>
            <person name="Bonneton F."/>
            <person name="Bopp D."/>
            <person name="Brown S.J."/>
            <person name="Bucher G."/>
            <person name="Butts T."/>
            <person name="Chaumot A."/>
            <person name="Denell R.E."/>
            <person name="Ferrier D.E."/>
            <person name="Friedrich M."/>
            <person name="Gordon C.M."/>
            <person name="Jindra M."/>
            <person name="Klingler M."/>
            <person name="Lan Q."/>
            <person name="Lattorff H.M."/>
            <person name="Laudet V."/>
            <person name="von Levetsow C."/>
            <person name="Liu Z."/>
            <person name="Lutz R."/>
            <person name="Lynch J.A."/>
            <person name="da Fonseca R.N."/>
            <person name="Posnien N."/>
            <person name="Reuter R."/>
            <person name="Roth S."/>
            <person name="Savard J."/>
            <person name="Schinko J.B."/>
            <person name="Schmitt C."/>
            <person name="Schoppmeier M."/>
            <person name="Schroder R."/>
            <person name="Shippy T.D."/>
            <person name="Simonnet F."/>
            <person name="Marques-Souza H."/>
            <person name="Tautz D."/>
            <person name="Tomoyasu Y."/>
            <person name="Trauner J."/>
            <person name="Van der Zee M."/>
            <person name="Vervoort M."/>
            <person name="Wittkopp N."/>
            <person name="Wimmer E.A."/>
            <person name="Yang X."/>
            <person name="Jones A.K."/>
            <person name="Sattelle D.B."/>
            <person name="Ebert P.R."/>
            <person name="Nelson D."/>
            <person name="Scott J.G."/>
            <person name="Beeman R.W."/>
            <person name="Muthukrishnan S."/>
            <person name="Kramer K.J."/>
            <person name="Arakane Y."/>
            <person name="Beeman R.W."/>
            <person name="Zhu Q."/>
            <person name="Hogenkamp D."/>
            <person name="Dixit R."/>
            <person name="Oppert B."/>
            <person name="Jiang H."/>
            <person name="Zou Z."/>
            <person name="Marshall J."/>
            <person name="Elpidina E."/>
            <person name="Vinokurov K."/>
            <person name="Oppert C."/>
            <person name="Zou Z."/>
            <person name="Evans J."/>
            <person name="Lu Z."/>
            <person name="Zhao P."/>
            <person name="Sumathipala N."/>
            <person name="Altincicek B."/>
            <person name="Vilcinskas A."/>
            <person name="Williams M."/>
            <person name="Hultmark D."/>
            <person name="Hetru C."/>
            <person name="Jiang H."/>
            <person name="Grimmelikhuijzen C.J."/>
            <person name="Hauser F."/>
            <person name="Cazzamali G."/>
            <person name="Williamson M."/>
            <person name="Park Y."/>
            <person name="Li B."/>
            <person name="Tanaka Y."/>
            <person name="Predel R."/>
            <person name="Neupert S."/>
            <person name="Schachtner J."/>
            <person name="Verleyen P."/>
            <person name="Raible F."/>
            <person name="Bork P."/>
            <person name="Friedrich M."/>
            <person name="Walden K.K."/>
            <person name="Robertson H.M."/>
            <person name="Angeli S."/>
            <person name="Foret S."/>
            <person name="Bucher G."/>
            <person name="Schuetz S."/>
            <person name="Maleszka R."/>
            <person name="Wimmer E.A."/>
            <person name="Beeman R.W."/>
            <person name="Lorenzen M."/>
            <person name="Tomoyasu Y."/>
            <person name="Miller S.C."/>
            <person name="Grossmann D."/>
            <person name="Bucher G."/>
        </authorList>
    </citation>
    <scope>NUCLEOTIDE SEQUENCE [LARGE SCALE GENOMIC DNA]</scope>
    <source>
        <strain evidence="4 5">Georgia GA2</strain>
    </source>
</reference>
<dbReference type="OMA" id="MSARCVC"/>
<evidence type="ECO:0000313" key="4">
    <source>
        <dbReference type="EMBL" id="EFA00928.1"/>
    </source>
</evidence>
<reference evidence="4 5" key="2">
    <citation type="journal article" date="2010" name="Nucleic Acids Res.">
        <title>BeetleBase in 2010: revisions to provide comprehensive genomic information for Tribolium castaneum.</title>
        <authorList>
            <person name="Kim H.S."/>
            <person name="Murphy T."/>
            <person name="Xia J."/>
            <person name="Caragea D."/>
            <person name="Park Y."/>
            <person name="Beeman R.W."/>
            <person name="Lorenzen M.D."/>
            <person name="Butcher S."/>
            <person name="Manak J.R."/>
            <person name="Brown S.J."/>
        </authorList>
    </citation>
    <scope>GENOME REANNOTATION</scope>
    <source>
        <strain evidence="4 5">Georgia GA2</strain>
    </source>
</reference>
<dbReference type="PhylomeDB" id="D6WFI5"/>
<dbReference type="PROSITE" id="PS00233">
    <property type="entry name" value="CHIT_BIND_RR_1"/>
    <property type="match status" value="1"/>
</dbReference>
<protein>
    <submittedName>
        <fullName evidence="4">Pupal cuticle protein Edg-78E-like Protein</fullName>
    </submittedName>
</protein>
<dbReference type="eggNOG" id="ENOG502SQQ8">
    <property type="taxonomic scope" value="Eukaryota"/>
</dbReference>
<accession>D6WFI5</accession>
<dbReference type="OrthoDB" id="6365759at2759"/>
<dbReference type="GO" id="GO:0008010">
    <property type="term" value="F:structural constituent of chitin-based larval cuticle"/>
    <property type="evidence" value="ECO:0000318"/>
    <property type="project" value="GO_Central"/>
</dbReference>
<feature type="signal peptide" evidence="3">
    <location>
        <begin position="1"/>
        <end position="16"/>
    </location>
</feature>
<dbReference type="PRINTS" id="PR00947">
    <property type="entry name" value="CUTICLE"/>
</dbReference>
<dbReference type="EMBL" id="KQ971327">
    <property type="protein sequence ID" value="EFA00928.1"/>
    <property type="molecule type" value="Genomic_DNA"/>
</dbReference>
<keyword evidence="1 2" id="KW-0193">Cuticle</keyword>
<dbReference type="GO" id="GO:0062129">
    <property type="term" value="C:chitin-based extracellular matrix"/>
    <property type="evidence" value="ECO:0000318"/>
    <property type="project" value="GO_Central"/>
</dbReference>
<evidence type="ECO:0000313" key="5">
    <source>
        <dbReference type="Proteomes" id="UP000007266"/>
    </source>
</evidence>
<evidence type="ECO:0000256" key="3">
    <source>
        <dbReference type="SAM" id="SignalP"/>
    </source>
</evidence>
<dbReference type="PROSITE" id="PS51155">
    <property type="entry name" value="CHIT_BIND_RR_2"/>
    <property type="match status" value="1"/>
</dbReference>
<dbReference type="InterPro" id="IPR031311">
    <property type="entry name" value="CHIT_BIND_RR_consensus"/>
</dbReference>
<dbReference type="Proteomes" id="UP000007266">
    <property type="component" value="Linkage group 3"/>
</dbReference>
<organism evidence="4 5">
    <name type="scientific">Tribolium castaneum</name>
    <name type="common">Red flour beetle</name>
    <dbReference type="NCBI Taxonomy" id="7070"/>
    <lineage>
        <taxon>Eukaryota</taxon>
        <taxon>Metazoa</taxon>
        <taxon>Ecdysozoa</taxon>
        <taxon>Arthropoda</taxon>
        <taxon>Hexapoda</taxon>
        <taxon>Insecta</taxon>
        <taxon>Pterygota</taxon>
        <taxon>Neoptera</taxon>
        <taxon>Endopterygota</taxon>
        <taxon>Coleoptera</taxon>
        <taxon>Polyphaga</taxon>
        <taxon>Cucujiformia</taxon>
        <taxon>Tenebrionidae</taxon>
        <taxon>Tenebrionidae incertae sedis</taxon>
        <taxon>Tribolium</taxon>
    </lineage>
</organism>
<dbReference type="Pfam" id="PF00379">
    <property type="entry name" value="Chitin_bind_4"/>
    <property type="match status" value="1"/>
</dbReference>
<dbReference type="HOGENOM" id="CLU_065450_2_1_1"/>
<gene>
    <name evidence="4" type="primary">AUGUSTUS-3.0.2_03834</name>
    <name evidence="4" type="ORF">TcasGA2_TC003834</name>
</gene>
<evidence type="ECO:0000256" key="1">
    <source>
        <dbReference type="ARBA" id="ARBA00022460"/>
    </source>
</evidence>
<dbReference type="PANTHER" id="PTHR10380">
    <property type="entry name" value="CUTICLE PROTEIN"/>
    <property type="match status" value="1"/>
</dbReference>
<proteinExistence type="predicted"/>
<keyword evidence="5" id="KW-1185">Reference proteome</keyword>
<evidence type="ECO:0000256" key="2">
    <source>
        <dbReference type="PROSITE-ProRule" id="PRU00497"/>
    </source>
</evidence>
<dbReference type="KEGG" id="tca:657093"/>
<sequence length="168" mass="18167">MLQFTFSLCLLALASAARLDTQYLPPFSRPYSGGSAFSGFGQPNIQILRFDNSNNGDGTYNYAYSTGNGISAQEQGFLKNVGSANEAEVAQGSYSYTAPNGQQISVTYTADENGFHPQGAHLPTPPPIPDAILRSIQFNRAQGGYDDGQYRPQSGFTAAGFYNQGYRY</sequence>
<dbReference type="InParanoid" id="D6WFI5"/>
<dbReference type="AlphaFoldDB" id="D6WFI5"/>
<feature type="chain" id="PRO_5003088963" evidence="3">
    <location>
        <begin position="17"/>
        <end position="168"/>
    </location>
</feature>
<dbReference type="InterPro" id="IPR000618">
    <property type="entry name" value="Insect_cuticle"/>
</dbReference>